<dbReference type="EMBL" id="CP032101">
    <property type="protein sequence ID" value="AXX86517.1"/>
    <property type="molecule type" value="Genomic_DNA"/>
</dbReference>
<dbReference type="AlphaFoldDB" id="A0A347TIT9"/>
<accession>A0A347TIT9</accession>
<proteinExistence type="predicted"/>
<dbReference type="RefSeq" id="WP_118897362.1">
    <property type="nucleotide sequence ID" value="NZ_CP032101.1"/>
</dbReference>
<name>A0A347TIT9_9BACT</name>
<evidence type="ECO:0000313" key="2">
    <source>
        <dbReference type="Proteomes" id="UP000264693"/>
    </source>
</evidence>
<gene>
    <name evidence="1" type="ORF">AMRN_0763</name>
</gene>
<reference evidence="1 2" key="1">
    <citation type="submission" date="2018-08" db="EMBL/GenBank/DDBJ databases">
        <title>Complete genome of the Arcobacter marinus type strain JCM 15502.</title>
        <authorList>
            <person name="Miller W.G."/>
            <person name="Yee E."/>
            <person name="Huynh S."/>
            <person name="Parker C.T."/>
        </authorList>
    </citation>
    <scope>NUCLEOTIDE SEQUENCE [LARGE SCALE GENOMIC DNA]</scope>
    <source>
        <strain evidence="1 2">JCM 15502</strain>
    </source>
</reference>
<dbReference type="KEGG" id="amar:AMRN_0763"/>
<dbReference type="Proteomes" id="UP000264693">
    <property type="component" value="Chromosome"/>
</dbReference>
<evidence type="ECO:0000313" key="1">
    <source>
        <dbReference type="EMBL" id="AXX86517.1"/>
    </source>
</evidence>
<sequence length="477" mass="57010">MIISHASENKLYLVFQNFEDKIEHIYDELEKFPQNAASSIRKILDNNLFSRNILERQTNYIDSISTYIDDINYKDEVYYFYLFIIPKDIDIDFNGITDKEERIKKIEELLIKLFKLYSSYSSNQKVIDLFENFKGNSFLQLEAEFYVKKLNKIYGTLLNYKRNYKNQIICSDKIIGEEIFELNIIEENPLKNYQFIKAPFQKDLIKFIYSSLKFLKKKRLDIFEENARDEYKEILKILNKINNLLIKISTHKNISSDNISKKTLDKFFRKYKNNIEIKKNKKVFNLVHSIFFTELKKDVQLFLSVDLTKVFEKVLEKKLSHYDKLLYIGNESEQKIVKSDGSIDKNINNSNFLLEEGKTKLINQYPDFMIKEENHFHIIDAKYKFKENVLKKSDDIRQVLVYSLLFNKDMFFAKNEDMQKIKKIILYVQKSNININNFNDLVINIERIDIDNLLDSFSYKENLFNTEVIISPIEVLK</sequence>
<protein>
    <submittedName>
        <fullName evidence="1">Uncharacterized protein</fullName>
    </submittedName>
</protein>
<organism evidence="1 2">
    <name type="scientific">Malaciobacter marinus</name>
    <dbReference type="NCBI Taxonomy" id="505249"/>
    <lineage>
        <taxon>Bacteria</taxon>
        <taxon>Pseudomonadati</taxon>
        <taxon>Campylobacterota</taxon>
        <taxon>Epsilonproteobacteria</taxon>
        <taxon>Campylobacterales</taxon>
        <taxon>Arcobacteraceae</taxon>
        <taxon>Malaciobacter</taxon>
    </lineage>
</organism>